<dbReference type="InterPro" id="IPR031316">
    <property type="entry name" value="FlgM_C"/>
</dbReference>
<dbReference type="GO" id="GO:0045892">
    <property type="term" value="P:negative regulation of DNA-templated transcription"/>
    <property type="evidence" value="ECO:0007669"/>
    <property type="project" value="InterPro"/>
</dbReference>
<dbReference type="Pfam" id="PF04316">
    <property type="entry name" value="FlgM"/>
    <property type="match status" value="1"/>
</dbReference>
<keyword evidence="4" id="KW-1005">Bacterial flagellum biogenesis</keyword>
<reference evidence="12" key="1">
    <citation type="submission" date="2005-08" db="EMBL/GenBank/DDBJ databases">
        <title>Complete sequence of chromosome 1 of Nitrosospira multiformis ATCC 25196.</title>
        <authorList>
            <person name="Copeland A."/>
            <person name="Lucas S."/>
            <person name="Lapidus A."/>
            <person name="Barry K."/>
            <person name="Detter J.C."/>
            <person name="Glavina T."/>
            <person name="Hammon N."/>
            <person name="Israni S."/>
            <person name="Pitluck S."/>
            <person name="Chain P."/>
            <person name="Malfatti S."/>
            <person name="Shin M."/>
            <person name="Vergez L."/>
            <person name="Schmutz J."/>
            <person name="Larimer F."/>
            <person name="Land M."/>
            <person name="Hauser L."/>
            <person name="Kyrpides N."/>
            <person name="Lykidis A."/>
            <person name="Richardson P."/>
        </authorList>
    </citation>
    <scope>NUCLEOTIDE SEQUENCE [LARGE SCALE GENOMIC DNA]</scope>
    <source>
        <strain evidence="12">ATCC 25196 / NCIMB 11849 / C 71</strain>
    </source>
</reference>
<dbReference type="SUPFAM" id="SSF101498">
    <property type="entry name" value="Anti-sigma factor FlgM"/>
    <property type="match status" value="1"/>
</dbReference>
<evidence type="ECO:0000259" key="10">
    <source>
        <dbReference type="Pfam" id="PF04316"/>
    </source>
</evidence>
<evidence type="ECO:0000256" key="4">
    <source>
        <dbReference type="ARBA" id="ARBA00022795"/>
    </source>
</evidence>
<dbReference type="GO" id="GO:0044781">
    <property type="term" value="P:bacterial-type flagellum organization"/>
    <property type="evidence" value="ECO:0007669"/>
    <property type="project" value="UniProtKB-KW"/>
</dbReference>
<evidence type="ECO:0000256" key="7">
    <source>
        <dbReference type="ARBA" id="ARBA00024739"/>
    </source>
</evidence>
<evidence type="ECO:0000313" key="12">
    <source>
        <dbReference type="Proteomes" id="UP000002718"/>
    </source>
</evidence>
<dbReference type="AlphaFoldDB" id="Q2Y9F1"/>
<dbReference type="Proteomes" id="UP000002718">
    <property type="component" value="Chromosome"/>
</dbReference>
<evidence type="ECO:0000256" key="1">
    <source>
        <dbReference type="ARBA" id="ARBA00005322"/>
    </source>
</evidence>
<dbReference type="EMBL" id="CP000103">
    <property type="protein sequence ID" value="ABB74620.1"/>
    <property type="molecule type" value="Genomic_DNA"/>
</dbReference>
<comment type="function">
    <text evidence="7">Responsible for the coupling of flagellin expression to flagellar assembly by preventing expression of the flagellin genes when a component of the middle class of proteins is defective. It negatively regulates flagellar genes by inhibiting the activity of FliA by directly binding to FliA.</text>
</comment>
<feature type="compositionally biased region" description="Basic and acidic residues" evidence="9">
    <location>
        <begin position="39"/>
        <end position="50"/>
    </location>
</feature>
<dbReference type="InterPro" id="IPR035890">
    <property type="entry name" value="Anti-sigma-28_factor_FlgM_sf"/>
</dbReference>
<evidence type="ECO:0000256" key="8">
    <source>
        <dbReference type="ARBA" id="ARBA00030117"/>
    </source>
</evidence>
<evidence type="ECO:0000256" key="9">
    <source>
        <dbReference type="SAM" id="MobiDB-lite"/>
    </source>
</evidence>
<evidence type="ECO:0000256" key="6">
    <source>
        <dbReference type="ARBA" id="ARBA00023163"/>
    </source>
</evidence>
<dbReference type="eggNOG" id="COG2747">
    <property type="taxonomic scope" value="Bacteria"/>
</dbReference>
<evidence type="ECO:0000256" key="3">
    <source>
        <dbReference type="ARBA" id="ARBA00022491"/>
    </source>
</evidence>
<keyword evidence="5" id="KW-0805">Transcription regulation</keyword>
<feature type="compositionally biased region" description="Low complexity" evidence="9">
    <location>
        <begin position="63"/>
        <end position="82"/>
    </location>
</feature>
<evidence type="ECO:0000256" key="2">
    <source>
        <dbReference type="ARBA" id="ARBA00017823"/>
    </source>
</evidence>
<dbReference type="KEGG" id="nmu:Nmul_A1317"/>
<evidence type="ECO:0000313" key="11">
    <source>
        <dbReference type="EMBL" id="ABB74620.1"/>
    </source>
</evidence>
<dbReference type="HOGENOM" id="CLU_149304_1_0_4"/>
<keyword evidence="6" id="KW-0804">Transcription</keyword>
<dbReference type="STRING" id="323848.Nmul_A1317"/>
<dbReference type="NCBIfam" id="TIGR03824">
    <property type="entry name" value="FlgM_jcvi"/>
    <property type="match status" value="1"/>
</dbReference>
<protein>
    <recommendedName>
        <fullName evidence="2">Negative regulator of flagellin synthesis</fullName>
    </recommendedName>
    <alternativeName>
        <fullName evidence="8">Anti-sigma-28 factor</fullName>
    </alternativeName>
</protein>
<gene>
    <name evidence="11" type="ordered locus">Nmul_A1317</name>
</gene>
<comment type="similarity">
    <text evidence="1">Belongs to the FlgM family.</text>
</comment>
<organism evidence="11 12">
    <name type="scientific">Nitrosospira multiformis (strain ATCC 25196 / NCIMB 11849 / C 71)</name>
    <dbReference type="NCBI Taxonomy" id="323848"/>
    <lineage>
        <taxon>Bacteria</taxon>
        <taxon>Pseudomonadati</taxon>
        <taxon>Pseudomonadota</taxon>
        <taxon>Betaproteobacteria</taxon>
        <taxon>Nitrosomonadales</taxon>
        <taxon>Nitrosomonadaceae</taxon>
        <taxon>Nitrosospira</taxon>
    </lineage>
</organism>
<keyword evidence="3" id="KW-0678">Repressor</keyword>
<dbReference type="InterPro" id="IPR007412">
    <property type="entry name" value="FlgM"/>
</dbReference>
<feature type="domain" description="Anti-sigma-28 factor FlgM C-terminal" evidence="10">
    <location>
        <begin position="86"/>
        <end position="134"/>
    </location>
</feature>
<name>Q2Y9F1_NITMU</name>
<sequence>MPSCVQEPVTGPDKSQVSPGFSVKLSTVKLRRQQLKIENSIKTESAKPVHEGQSSPGKSGQRAVASAVTSGASSTSSANSISTDIQLSAQLKNIEKNLAKGEVFDTHRVAEIKQAISEGRFTVNADKVADGLLDTVRDLIRRRQG</sequence>
<evidence type="ECO:0000256" key="5">
    <source>
        <dbReference type="ARBA" id="ARBA00023015"/>
    </source>
</evidence>
<feature type="region of interest" description="Disordered" evidence="9">
    <location>
        <begin position="39"/>
        <end position="82"/>
    </location>
</feature>
<accession>Q2Y9F1</accession>
<feature type="region of interest" description="Disordered" evidence="9">
    <location>
        <begin position="1"/>
        <end position="20"/>
    </location>
</feature>
<keyword evidence="12" id="KW-1185">Reference proteome</keyword>
<proteinExistence type="inferred from homology"/>
<reference evidence="11 12" key="2">
    <citation type="journal article" date="2008" name="Appl. Environ. Microbiol.">
        <title>Complete genome sequence of Nitrosospira multiformis, an ammonia-oxidizing bacterium from the soil environment.</title>
        <authorList>
            <person name="Norton J.M."/>
            <person name="Klotz M.G."/>
            <person name="Stein L.Y."/>
            <person name="Arp D.J."/>
            <person name="Bottomley P.J."/>
            <person name="Chain P.S."/>
            <person name="Hauser L.J."/>
            <person name="Land M.L."/>
            <person name="Larimer F.W."/>
            <person name="Shin M.W."/>
            <person name="Starkenburg S.R."/>
        </authorList>
    </citation>
    <scope>NUCLEOTIDE SEQUENCE [LARGE SCALE GENOMIC DNA]</scope>
    <source>
        <strain evidence="12">ATCC 25196 / NCIMB 11849 / C 71</strain>
    </source>
</reference>